<evidence type="ECO:0008006" key="4">
    <source>
        <dbReference type="Google" id="ProtNLM"/>
    </source>
</evidence>
<dbReference type="Proteomes" id="UP001219525">
    <property type="component" value="Unassembled WGS sequence"/>
</dbReference>
<evidence type="ECO:0000313" key="2">
    <source>
        <dbReference type="EMBL" id="KAJ7210368.1"/>
    </source>
</evidence>
<dbReference type="PANTHER" id="PTHR46177">
    <property type="entry name" value="INTEGRASE CATALYTIC DOMAIN-CONTAINING PROTEIN"/>
    <property type="match status" value="1"/>
</dbReference>
<dbReference type="PANTHER" id="PTHR46177:SF1">
    <property type="entry name" value="INTEGRASE CATALYTIC DOMAIN-CONTAINING PROTEIN"/>
    <property type="match status" value="1"/>
</dbReference>
<accession>A0AAD6YAK4</accession>
<protein>
    <recommendedName>
        <fullName evidence="4">Integrase catalytic domain-containing protein</fullName>
    </recommendedName>
</protein>
<organism evidence="2 3">
    <name type="scientific">Mycena pura</name>
    <dbReference type="NCBI Taxonomy" id="153505"/>
    <lineage>
        <taxon>Eukaryota</taxon>
        <taxon>Fungi</taxon>
        <taxon>Dikarya</taxon>
        <taxon>Basidiomycota</taxon>
        <taxon>Agaricomycotina</taxon>
        <taxon>Agaricomycetes</taxon>
        <taxon>Agaricomycetidae</taxon>
        <taxon>Agaricales</taxon>
        <taxon>Marasmiineae</taxon>
        <taxon>Mycenaceae</taxon>
        <taxon>Mycena</taxon>
    </lineage>
</organism>
<name>A0AAD6YAK4_9AGAR</name>
<comment type="caution">
    <text evidence="2">The sequence shown here is derived from an EMBL/GenBank/DDBJ whole genome shotgun (WGS) entry which is preliminary data.</text>
</comment>
<feature type="region of interest" description="Disordered" evidence="1">
    <location>
        <begin position="1"/>
        <end position="24"/>
    </location>
</feature>
<evidence type="ECO:0000313" key="3">
    <source>
        <dbReference type="Proteomes" id="UP001219525"/>
    </source>
</evidence>
<reference evidence="2" key="1">
    <citation type="submission" date="2023-03" db="EMBL/GenBank/DDBJ databases">
        <title>Massive genome expansion in bonnet fungi (Mycena s.s.) driven by repeated elements and novel gene families across ecological guilds.</title>
        <authorList>
            <consortium name="Lawrence Berkeley National Laboratory"/>
            <person name="Harder C.B."/>
            <person name="Miyauchi S."/>
            <person name="Viragh M."/>
            <person name="Kuo A."/>
            <person name="Thoen E."/>
            <person name="Andreopoulos B."/>
            <person name="Lu D."/>
            <person name="Skrede I."/>
            <person name="Drula E."/>
            <person name="Henrissat B."/>
            <person name="Morin E."/>
            <person name="Kohler A."/>
            <person name="Barry K."/>
            <person name="LaButti K."/>
            <person name="Morin E."/>
            <person name="Salamov A."/>
            <person name="Lipzen A."/>
            <person name="Mereny Z."/>
            <person name="Hegedus B."/>
            <person name="Baldrian P."/>
            <person name="Stursova M."/>
            <person name="Weitz H."/>
            <person name="Taylor A."/>
            <person name="Grigoriev I.V."/>
            <person name="Nagy L.G."/>
            <person name="Martin F."/>
            <person name="Kauserud H."/>
        </authorList>
    </citation>
    <scope>NUCLEOTIDE SEQUENCE</scope>
    <source>
        <strain evidence="2">9144</strain>
    </source>
</reference>
<dbReference type="EMBL" id="JARJCW010000028">
    <property type="protein sequence ID" value="KAJ7210368.1"/>
    <property type="molecule type" value="Genomic_DNA"/>
</dbReference>
<keyword evidence="3" id="KW-1185">Reference proteome</keyword>
<evidence type="ECO:0000256" key="1">
    <source>
        <dbReference type="SAM" id="MobiDB-lite"/>
    </source>
</evidence>
<dbReference type="AlphaFoldDB" id="A0AAD6YAK4"/>
<sequence>MDPNAKPGPSKNFKGNGHRENKLLDDHPELPQYIQKLINEHVRQKDIPAALKREYKIETKLRSVERIIKECNLITEDDVLGRWGGRRVKEKLGLQGVHISRPEITQILKTVDLEANDKRRPDAKTVHQSGLYCSGPDEEWCFDGHEKIFEAMGIGIYGGIDKFSRRELLLAAMCSVRRKEIPPALYLKLVKMRRGSVSVVHSLSLSYCLHAGIPLQTTTDMGSETGVLAALQTSLRQAALPELSVEELPAHRSVKSVYNITRERNWRPLWEKELANVKYQYETGKIEAVINGIKEIAIFVWGNTVQRRLDEHQRESETHHIRRQKKSLLPTGGRPKDFYEDPQTWGGQKQLIPVDMALVDKLIAEHTPADLFQFTSNAEMEALCQDLYAALEKPEISSRNAWPVFTAMCSAQKPSALMLKPSSNAAPKQRETG</sequence>
<gene>
    <name evidence="2" type="ORF">GGX14DRAFT_625325</name>
</gene>
<proteinExistence type="predicted"/>
<feature type="region of interest" description="Disordered" evidence="1">
    <location>
        <begin position="313"/>
        <end position="340"/>
    </location>
</feature>